<dbReference type="EMBL" id="JBHUMM010000015">
    <property type="protein sequence ID" value="MFD2671802.1"/>
    <property type="molecule type" value="Genomic_DNA"/>
</dbReference>
<dbReference type="SUPFAM" id="SSF53756">
    <property type="entry name" value="UDP-Glycosyltransferase/glycogen phosphorylase"/>
    <property type="match status" value="1"/>
</dbReference>
<protein>
    <submittedName>
        <fullName evidence="4">Glycosyltransferase family 4 protein</fullName>
        <ecNumber evidence="4">2.4.-.-</ecNumber>
    </submittedName>
</protein>
<evidence type="ECO:0000259" key="2">
    <source>
        <dbReference type="Pfam" id="PF00534"/>
    </source>
</evidence>
<dbReference type="CDD" id="cd03801">
    <property type="entry name" value="GT4_PimA-like"/>
    <property type="match status" value="1"/>
</dbReference>
<proteinExistence type="predicted"/>
<dbReference type="PANTHER" id="PTHR46401:SF2">
    <property type="entry name" value="GLYCOSYLTRANSFERASE WBBK-RELATED"/>
    <property type="match status" value="1"/>
</dbReference>
<dbReference type="Gene3D" id="3.40.50.2000">
    <property type="entry name" value="Glycogen Phosphorylase B"/>
    <property type="match status" value="2"/>
</dbReference>
<evidence type="ECO:0000313" key="5">
    <source>
        <dbReference type="Proteomes" id="UP001597497"/>
    </source>
</evidence>
<name>A0ABW5RCL1_9BACL</name>
<dbReference type="Pfam" id="PF13439">
    <property type="entry name" value="Glyco_transf_4"/>
    <property type="match status" value="1"/>
</dbReference>
<accession>A0ABW5RCL1</accession>
<dbReference type="InterPro" id="IPR001296">
    <property type="entry name" value="Glyco_trans_1"/>
</dbReference>
<dbReference type="InterPro" id="IPR028098">
    <property type="entry name" value="Glyco_trans_4-like_N"/>
</dbReference>
<feature type="domain" description="Glycosyl transferase family 1" evidence="2">
    <location>
        <begin position="179"/>
        <end position="328"/>
    </location>
</feature>
<dbReference type="Proteomes" id="UP001597497">
    <property type="component" value="Unassembled WGS sequence"/>
</dbReference>
<organism evidence="4 5">
    <name type="scientific">Marinicrinis sediminis</name>
    <dbReference type="NCBI Taxonomy" id="1652465"/>
    <lineage>
        <taxon>Bacteria</taxon>
        <taxon>Bacillati</taxon>
        <taxon>Bacillota</taxon>
        <taxon>Bacilli</taxon>
        <taxon>Bacillales</taxon>
        <taxon>Paenibacillaceae</taxon>
    </lineage>
</organism>
<dbReference type="Pfam" id="PF00534">
    <property type="entry name" value="Glycos_transf_1"/>
    <property type="match status" value="1"/>
</dbReference>
<keyword evidence="4" id="KW-0328">Glycosyltransferase</keyword>
<evidence type="ECO:0000313" key="4">
    <source>
        <dbReference type="EMBL" id="MFD2671802.1"/>
    </source>
</evidence>
<reference evidence="5" key="1">
    <citation type="journal article" date="2019" name="Int. J. Syst. Evol. Microbiol.">
        <title>The Global Catalogue of Microorganisms (GCM) 10K type strain sequencing project: providing services to taxonomists for standard genome sequencing and annotation.</title>
        <authorList>
            <consortium name="The Broad Institute Genomics Platform"/>
            <consortium name="The Broad Institute Genome Sequencing Center for Infectious Disease"/>
            <person name="Wu L."/>
            <person name="Ma J."/>
        </authorList>
    </citation>
    <scope>NUCLEOTIDE SEQUENCE [LARGE SCALE GENOMIC DNA]</scope>
    <source>
        <strain evidence="5">KCTC 33676</strain>
    </source>
</reference>
<dbReference type="EC" id="2.4.-.-" evidence="4"/>
<dbReference type="PANTHER" id="PTHR46401">
    <property type="entry name" value="GLYCOSYLTRANSFERASE WBBK-RELATED"/>
    <property type="match status" value="1"/>
</dbReference>
<evidence type="ECO:0000256" key="1">
    <source>
        <dbReference type="ARBA" id="ARBA00022679"/>
    </source>
</evidence>
<dbReference type="RefSeq" id="WP_379929276.1">
    <property type="nucleotide sequence ID" value="NZ_JBHUMM010000015.1"/>
</dbReference>
<dbReference type="GO" id="GO:0016757">
    <property type="term" value="F:glycosyltransferase activity"/>
    <property type="evidence" value="ECO:0007669"/>
    <property type="project" value="UniProtKB-KW"/>
</dbReference>
<feature type="domain" description="Glycosyltransferase subfamily 4-like N-terminal" evidence="3">
    <location>
        <begin position="81"/>
        <end position="173"/>
    </location>
</feature>
<gene>
    <name evidence="4" type="ORF">ACFSUC_09300</name>
</gene>
<sequence>MKHSIQSKRYKVVHVTTELSKYCIGGIGTVLDSLYENRNQDELFVFVHPDGMQKNFYEFDDDVIVMSISEFLDIHNPLPFEADTVYVHNYNLFEMHRFDKSTKLIYVIHSLIPVEMTFVNTYGDREEKNFWKAVNIADELVVVSNSEKSTLEKIMGNVGYSPKKITVIYNGVSQQEIIKKDYNMKNGVIGYIGRLDYRKGVFQSVKEWKDIEDFKLILACGGVGSFPPYYSNKLSNTIESYAKNKVFPIGLVSNERKKDFFRKVDALIVPSLYEPFGMTVVEGIVNGLPILATRYGGVKEILGKDYPLYFDPCKKGDLKRVIALYKSMSSIEIRKLVERNIERVSLFSEEIMISKYRGET</sequence>
<comment type="caution">
    <text evidence="4">The sequence shown here is derived from an EMBL/GenBank/DDBJ whole genome shotgun (WGS) entry which is preliminary data.</text>
</comment>
<keyword evidence="1 4" id="KW-0808">Transferase</keyword>
<keyword evidence="5" id="KW-1185">Reference proteome</keyword>
<evidence type="ECO:0000259" key="3">
    <source>
        <dbReference type="Pfam" id="PF13439"/>
    </source>
</evidence>